<gene>
    <name evidence="1" type="ORF">SAMN02746062_00961</name>
</gene>
<proteinExistence type="predicted"/>
<keyword evidence="2" id="KW-1185">Reference proteome</keyword>
<sequence>MSNTSTLSIEQSLQLIVKMEGAMAAAVVDANTGFMLGAMSKSSTIDLEYASASNTELYHAKQRIMKSLGIKEQIEDFLITLETQYHILLPVQHLDGIFIYFVLSKDKGTLALARRRLKDIAAQMQIL</sequence>
<organism evidence="1 2">
    <name type="scientific">Alysiella filiformis DSM 16848</name>
    <dbReference type="NCBI Taxonomy" id="1120981"/>
    <lineage>
        <taxon>Bacteria</taxon>
        <taxon>Pseudomonadati</taxon>
        <taxon>Pseudomonadota</taxon>
        <taxon>Betaproteobacteria</taxon>
        <taxon>Neisseriales</taxon>
        <taxon>Neisseriaceae</taxon>
        <taxon>Alysiella</taxon>
    </lineage>
</organism>
<dbReference type="EMBL" id="OCNF01000006">
    <property type="protein sequence ID" value="SOD67590.1"/>
    <property type="molecule type" value="Genomic_DNA"/>
</dbReference>
<dbReference type="Proteomes" id="UP000219669">
    <property type="component" value="Unassembled WGS sequence"/>
</dbReference>
<reference evidence="1 2" key="1">
    <citation type="submission" date="2017-09" db="EMBL/GenBank/DDBJ databases">
        <authorList>
            <person name="Ehlers B."/>
            <person name="Leendertz F.H."/>
        </authorList>
    </citation>
    <scope>NUCLEOTIDE SEQUENCE [LARGE SCALE GENOMIC DNA]</scope>
    <source>
        <strain evidence="1 2">DSM 16848</strain>
    </source>
</reference>
<dbReference type="RefSeq" id="WP_097114026.1">
    <property type="nucleotide sequence ID" value="NZ_CP083931.1"/>
</dbReference>
<evidence type="ECO:0000313" key="1">
    <source>
        <dbReference type="EMBL" id="SOD67590.1"/>
    </source>
</evidence>
<name>A0A286E9N3_9NEIS</name>
<evidence type="ECO:0008006" key="3">
    <source>
        <dbReference type="Google" id="ProtNLM"/>
    </source>
</evidence>
<protein>
    <recommendedName>
        <fullName evidence="3">Roadblock/LAMTOR2 domain-containing protein</fullName>
    </recommendedName>
</protein>
<evidence type="ECO:0000313" key="2">
    <source>
        <dbReference type="Proteomes" id="UP000219669"/>
    </source>
</evidence>
<dbReference type="OrthoDB" id="3781969at2"/>
<accession>A0A286E9N3</accession>
<dbReference type="AlphaFoldDB" id="A0A286E9N3"/>